<comment type="pathway">
    <text evidence="1 11">Metabolic intermediate biosynthesis; (R)-mevalonate biosynthesis; (R)-mevalonate from acetyl-CoA: step 2/3.</text>
</comment>
<evidence type="ECO:0000256" key="3">
    <source>
        <dbReference type="ARBA" id="ARBA00012978"/>
    </source>
</evidence>
<comment type="similarity">
    <text evidence="2 11">Belongs to the thiolase-like superfamily. HMG-CoA synthase family.</text>
</comment>
<name>A0AAV6V5K2_9ARAC</name>
<evidence type="ECO:0000313" key="15">
    <source>
        <dbReference type="Proteomes" id="UP000827092"/>
    </source>
</evidence>
<dbReference type="GO" id="GO:0004421">
    <property type="term" value="F:hydroxymethylglutaryl-CoA synthase activity"/>
    <property type="evidence" value="ECO:0007669"/>
    <property type="project" value="UniProtKB-EC"/>
</dbReference>
<keyword evidence="15" id="KW-1185">Reference proteome</keyword>
<sequence>MPKLVRVKQDEKNFLKAIKRHNMSIQNGHHGWPEDVGIIDVEIYFPSYYVEQDELEAHDGVSKGKYTIGLGQSKMGFCSDREDVNSLCLTVVQQLVQRRHIDFTQIGRLEVGTETIIDKSKSVKTVLMELFKESGNHDVEGVDSTNACYGGTAALFNSVAWVESSAWDGRYALVVAGDIAVYAEGNARPTGGAGAIAMLIGPNAPIVLERGLRSTYMEHVYDFYKPNLMSEYPTVDGKLSVQSYAKALDKCYDGFCKKAEKLFKAKGKKSFSLHDLDAMLFHTPYCKLVQKSLGRLAFNDFLRNPNSEEEYKGLEMYRDLRLEDTYFNKDVEKVFVDHSKKVFEIKTKPSLLIAKEVGNMYTPSLYACLVSFIASKNIEDLGGIRVGMFSYGSGLAATMFSLHFTKNTSKGSPLLQLHSNLQNIQARLASRKKVSPQAFTEILRLRDATHHQAPYIPIGSIEDLFPRTWYLERVDEKHRRSYLQTFGEAAFIHRNGCISKLTASHCESSKVSEEFCKNLVNIPVKFELCGRMSVMD</sequence>
<proteinExistence type="inferred from homology"/>
<dbReference type="PANTHER" id="PTHR43323:SF2">
    <property type="entry name" value="HYDROXYMETHYLGLUTARYL-COA SYNTHASE"/>
    <property type="match status" value="1"/>
</dbReference>
<accession>A0AAV6V5K2</accession>
<feature type="binding site" evidence="10">
    <location>
        <position position="186"/>
    </location>
    <ligand>
        <name>CoA</name>
        <dbReference type="ChEBI" id="CHEBI:57287"/>
    </ligand>
</feature>
<organism evidence="14 15">
    <name type="scientific">Oedothorax gibbosus</name>
    <dbReference type="NCBI Taxonomy" id="931172"/>
    <lineage>
        <taxon>Eukaryota</taxon>
        <taxon>Metazoa</taxon>
        <taxon>Ecdysozoa</taxon>
        <taxon>Arthropoda</taxon>
        <taxon>Chelicerata</taxon>
        <taxon>Arachnida</taxon>
        <taxon>Araneae</taxon>
        <taxon>Araneomorphae</taxon>
        <taxon>Entelegynae</taxon>
        <taxon>Araneoidea</taxon>
        <taxon>Linyphiidae</taxon>
        <taxon>Erigoninae</taxon>
        <taxon>Oedothorax</taxon>
    </lineage>
</organism>
<dbReference type="GO" id="GO:0006084">
    <property type="term" value="P:acetyl-CoA metabolic process"/>
    <property type="evidence" value="ECO:0007669"/>
    <property type="project" value="InterPro"/>
</dbReference>
<keyword evidence="5 11" id="KW-0752">Steroid biosynthesis</keyword>
<gene>
    <name evidence="14" type="ORF">JTE90_002543</name>
</gene>
<feature type="domain" description="Hydroxymethylglutaryl-coenzyme A synthase N-terminal" evidence="12">
    <location>
        <begin position="32"/>
        <end position="205"/>
    </location>
</feature>
<dbReference type="Proteomes" id="UP000827092">
    <property type="component" value="Unassembled WGS sequence"/>
</dbReference>
<evidence type="ECO:0000259" key="13">
    <source>
        <dbReference type="Pfam" id="PF08540"/>
    </source>
</evidence>
<dbReference type="NCBIfam" id="TIGR01833">
    <property type="entry name" value="HMG-CoA-S_euk"/>
    <property type="match status" value="1"/>
</dbReference>
<dbReference type="PROSITE" id="PS01226">
    <property type="entry name" value="HMG_COA_SYNTHASE"/>
    <property type="match status" value="1"/>
</dbReference>
<protein>
    <recommendedName>
        <fullName evidence="3 11">Hydroxymethylglutaryl-CoA synthase</fullName>
        <shortName evidence="11">HMG-CoA synthase</shortName>
        <ecNumber evidence="3 11">2.3.3.10</ecNumber>
    </recommendedName>
    <alternativeName>
        <fullName evidence="11">3-hydroxy-3-methylglutaryl coenzyme A synthase</fullName>
    </alternativeName>
</protein>
<keyword evidence="11" id="KW-0753">Steroid metabolism</keyword>
<evidence type="ECO:0000256" key="10">
    <source>
        <dbReference type="PIRSR" id="PIRSR610122-2"/>
    </source>
</evidence>
<dbReference type="Pfam" id="PF01154">
    <property type="entry name" value="HMG_CoA_synt_N"/>
    <property type="match status" value="1"/>
</dbReference>
<dbReference type="GO" id="GO:0010142">
    <property type="term" value="P:farnesyl diphosphate biosynthetic process, mevalonate pathway"/>
    <property type="evidence" value="ECO:0007669"/>
    <property type="project" value="InterPro"/>
</dbReference>
<keyword evidence="11" id="KW-0444">Lipid biosynthesis</keyword>
<dbReference type="CDD" id="cd00827">
    <property type="entry name" value="init_cond_enzymes"/>
    <property type="match status" value="1"/>
</dbReference>
<keyword evidence="6 11" id="KW-0756">Sterol biosynthesis</keyword>
<comment type="catalytic activity">
    <reaction evidence="7">
        <text>acetoacetyl-CoA + acetyl-CoA + H2O = (3S)-3-hydroxy-3-methylglutaryl-CoA + CoA + H(+)</text>
        <dbReference type="Rhea" id="RHEA:10188"/>
        <dbReference type="ChEBI" id="CHEBI:15377"/>
        <dbReference type="ChEBI" id="CHEBI:15378"/>
        <dbReference type="ChEBI" id="CHEBI:43074"/>
        <dbReference type="ChEBI" id="CHEBI:57286"/>
        <dbReference type="ChEBI" id="CHEBI:57287"/>
        <dbReference type="ChEBI" id="CHEBI:57288"/>
        <dbReference type="EC" id="2.3.3.10"/>
    </reaction>
    <physiologicalReaction direction="left-to-right" evidence="7">
        <dbReference type="Rhea" id="RHEA:10189"/>
    </physiologicalReaction>
</comment>
<dbReference type="GO" id="GO:0016126">
    <property type="term" value="P:sterol biosynthetic process"/>
    <property type="evidence" value="ECO:0007669"/>
    <property type="project" value="UniProtKB-KW"/>
</dbReference>
<dbReference type="AlphaFoldDB" id="A0AAV6V5K2"/>
<feature type="binding site" evidence="10">
    <location>
        <position position="240"/>
    </location>
    <ligand>
        <name>CoA</name>
        <dbReference type="ChEBI" id="CHEBI:57287"/>
    </ligand>
</feature>
<dbReference type="InterPro" id="IPR013746">
    <property type="entry name" value="HMG_CoA_synt_C_dom"/>
</dbReference>
<dbReference type="SUPFAM" id="SSF53901">
    <property type="entry name" value="Thiolase-like"/>
    <property type="match status" value="2"/>
</dbReference>
<evidence type="ECO:0000256" key="2">
    <source>
        <dbReference type="ARBA" id="ARBA00007061"/>
    </source>
</evidence>
<keyword evidence="4 11" id="KW-0808">Transferase</keyword>
<dbReference type="FunFam" id="3.40.47.10:FF:000008">
    <property type="entry name" value="3-hydroxy-3-methylglutaryl coenzyme A synthase"/>
    <property type="match status" value="1"/>
</dbReference>
<feature type="active site" description="Proton donor/acceptor" evidence="9">
    <location>
        <position position="114"/>
    </location>
</feature>
<feature type="active site" description="Proton donor/acceptor" evidence="9">
    <location>
        <position position="282"/>
    </location>
</feature>
<feature type="domain" description="Hydroxymethylglutaryl-coenzyme A synthase C-terminal" evidence="13">
    <location>
        <begin position="206"/>
        <end position="483"/>
    </location>
</feature>
<evidence type="ECO:0000256" key="6">
    <source>
        <dbReference type="ARBA" id="ARBA00023011"/>
    </source>
</evidence>
<evidence type="ECO:0000256" key="8">
    <source>
        <dbReference type="ARBA" id="ARBA00056639"/>
    </source>
</evidence>
<comment type="function">
    <text evidence="8">This enzyme condenses acetyl-CoA with acetoacetyl-CoA to form HMG-CoA, which is the substrate for HMG-CoA reductase.</text>
</comment>
<dbReference type="EMBL" id="JAFNEN010000170">
    <property type="protein sequence ID" value="KAG8190936.1"/>
    <property type="molecule type" value="Genomic_DNA"/>
</dbReference>
<evidence type="ECO:0000256" key="9">
    <source>
        <dbReference type="PIRSR" id="PIRSR610122-1"/>
    </source>
</evidence>
<dbReference type="InterPro" id="IPR013528">
    <property type="entry name" value="HMG_CoA_synth_N"/>
</dbReference>
<feature type="binding site" evidence="10">
    <location>
        <position position="291"/>
    </location>
    <ligand>
        <name>CoA</name>
        <dbReference type="ChEBI" id="CHEBI:57287"/>
    </ligand>
</feature>
<evidence type="ECO:0000256" key="7">
    <source>
        <dbReference type="ARBA" id="ARBA00049887"/>
    </source>
</evidence>
<evidence type="ECO:0000256" key="5">
    <source>
        <dbReference type="ARBA" id="ARBA00022955"/>
    </source>
</evidence>
<dbReference type="InterPro" id="IPR016039">
    <property type="entry name" value="Thiolase-like"/>
</dbReference>
<comment type="function">
    <text evidence="11">Catalyzes the condensation of acetyl-CoA with acetoacetyl-CoA to form HMG-CoA.</text>
</comment>
<evidence type="ECO:0000256" key="4">
    <source>
        <dbReference type="ARBA" id="ARBA00022679"/>
    </source>
</evidence>
<dbReference type="EC" id="2.3.3.10" evidence="3 11"/>
<dbReference type="Gene3D" id="3.40.47.10">
    <property type="match status" value="1"/>
</dbReference>
<evidence type="ECO:0000313" key="14">
    <source>
        <dbReference type="EMBL" id="KAG8190936.1"/>
    </source>
</evidence>
<keyword evidence="11" id="KW-0443">Lipid metabolism</keyword>
<evidence type="ECO:0000259" key="12">
    <source>
        <dbReference type="Pfam" id="PF01154"/>
    </source>
</evidence>
<keyword evidence="11" id="KW-1207">Sterol metabolism</keyword>
<evidence type="ECO:0000256" key="1">
    <source>
        <dbReference type="ARBA" id="ARBA00005218"/>
    </source>
</evidence>
<feature type="active site" description="Acyl-thioester intermediate" evidence="9">
    <location>
        <position position="148"/>
    </location>
</feature>
<dbReference type="Pfam" id="PF08540">
    <property type="entry name" value="HMG_CoA_synt_C"/>
    <property type="match status" value="1"/>
</dbReference>
<dbReference type="InterPro" id="IPR010122">
    <property type="entry name" value="HMG_CoA_synthase_euk"/>
</dbReference>
<dbReference type="InterPro" id="IPR000590">
    <property type="entry name" value="HMG_CoA_synt_AS"/>
</dbReference>
<comment type="caution">
    <text evidence="14">The sequence shown here is derived from an EMBL/GenBank/DDBJ whole genome shotgun (WGS) entry which is preliminary data.</text>
</comment>
<reference evidence="14 15" key="1">
    <citation type="journal article" date="2022" name="Nat. Ecol. Evol.">
        <title>A masculinizing supergene underlies an exaggerated male reproductive morph in a spider.</title>
        <authorList>
            <person name="Hendrickx F."/>
            <person name="De Corte Z."/>
            <person name="Sonet G."/>
            <person name="Van Belleghem S.M."/>
            <person name="Kostlbacher S."/>
            <person name="Vangestel C."/>
        </authorList>
    </citation>
    <scope>NUCLEOTIDE SEQUENCE [LARGE SCALE GENOMIC DNA]</scope>
    <source>
        <strain evidence="14">W744_W776</strain>
    </source>
</reference>
<feature type="binding site" evidence="10">
    <location>
        <position position="287"/>
    </location>
    <ligand>
        <name>CoA</name>
        <dbReference type="ChEBI" id="CHEBI:57287"/>
    </ligand>
</feature>
<dbReference type="PANTHER" id="PTHR43323">
    <property type="entry name" value="3-HYDROXY-3-METHYLGLUTARYL COENZYME A SYNTHASE"/>
    <property type="match status" value="1"/>
</dbReference>
<evidence type="ECO:0000256" key="11">
    <source>
        <dbReference type="RuleBase" id="RU364071"/>
    </source>
</evidence>